<evidence type="ECO:0000313" key="4">
    <source>
        <dbReference type="Proteomes" id="UP000324101"/>
    </source>
</evidence>
<dbReference type="AlphaFoldDB" id="A0A5P2DMI1"/>
<proteinExistence type="predicted"/>
<dbReference type="RefSeq" id="WP_150259005.1">
    <property type="nucleotide sequence ID" value="NZ_CP029189.1"/>
</dbReference>
<dbReference type="EMBL" id="CP029189">
    <property type="protein sequence ID" value="QES56404.1"/>
    <property type="molecule type" value="Genomic_DNA"/>
</dbReference>
<accession>A0A5P2DMI1</accession>
<feature type="region of interest" description="Disordered" evidence="1">
    <location>
        <begin position="1"/>
        <end position="35"/>
    </location>
</feature>
<evidence type="ECO:0000256" key="1">
    <source>
        <dbReference type="SAM" id="MobiDB-lite"/>
    </source>
</evidence>
<feature type="transmembrane region" description="Helical" evidence="2">
    <location>
        <begin position="40"/>
        <end position="61"/>
    </location>
</feature>
<evidence type="ECO:0000256" key="2">
    <source>
        <dbReference type="SAM" id="Phobius"/>
    </source>
</evidence>
<feature type="compositionally biased region" description="Basic and acidic residues" evidence="1">
    <location>
        <begin position="9"/>
        <end position="27"/>
    </location>
</feature>
<reference evidence="3 4" key="1">
    <citation type="submission" date="2018-05" db="EMBL/GenBank/DDBJ databases">
        <title>Streptomyces venezuelae.</title>
        <authorList>
            <person name="Kim W."/>
            <person name="Lee N."/>
            <person name="Cho B.-K."/>
        </authorList>
    </citation>
    <scope>NUCLEOTIDE SEQUENCE [LARGE SCALE GENOMIC DNA]</scope>
    <source>
        <strain evidence="3 4">ATCC 21018</strain>
    </source>
</reference>
<dbReference type="OrthoDB" id="4515152at2"/>
<keyword evidence="2" id="KW-1133">Transmembrane helix</keyword>
<organism evidence="3 4">
    <name type="scientific">Streptomyces venezuelae</name>
    <dbReference type="NCBI Taxonomy" id="54571"/>
    <lineage>
        <taxon>Bacteria</taxon>
        <taxon>Bacillati</taxon>
        <taxon>Actinomycetota</taxon>
        <taxon>Actinomycetes</taxon>
        <taxon>Kitasatosporales</taxon>
        <taxon>Streptomycetaceae</taxon>
        <taxon>Streptomyces</taxon>
    </lineage>
</organism>
<dbReference type="Proteomes" id="UP000324101">
    <property type="component" value="Chromosome"/>
</dbReference>
<sequence length="233" mass="24693">MISDPELGEEWKTEALEPDRPGDRPAPGERAAGGPGPRPWLWALGGALVASAVWAGGLYAYGTAQPEIRYRESANLCQDFRATALSGITGDMHTKKPLNLQSDHPAVYAARCGLENAGKDGVATDFAVVAQVGLHKKTDPSAEFDAPDLRVLAYTGDARTVAVPDLGERAEMTVTSGERWLILKVLDGGVVFTLEAGATTFAETNGRPATDVDAVQAAMIEDMRALMAALRTD</sequence>
<evidence type="ECO:0000313" key="3">
    <source>
        <dbReference type="EMBL" id="QES56404.1"/>
    </source>
</evidence>
<name>A0A5P2DMI1_STRVZ</name>
<protein>
    <recommendedName>
        <fullName evidence="5">DUF3558 domain-containing protein</fullName>
    </recommendedName>
</protein>
<gene>
    <name evidence="3" type="ORF">DEJ51_21330</name>
</gene>
<evidence type="ECO:0008006" key="5">
    <source>
        <dbReference type="Google" id="ProtNLM"/>
    </source>
</evidence>
<keyword evidence="2" id="KW-0812">Transmembrane</keyword>
<keyword evidence="2" id="KW-0472">Membrane</keyword>